<dbReference type="Pfam" id="PF09983">
    <property type="entry name" value="JetD_C"/>
    <property type="match status" value="1"/>
</dbReference>
<dbReference type="Proteomes" id="UP000297549">
    <property type="component" value="Unassembled WGS sequence"/>
</dbReference>
<evidence type="ECO:0008006" key="5">
    <source>
        <dbReference type="Google" id="ProtNLM"/>
    </source>
</evidence>
<dbReference type="InterPro" id="IPR024537">
    <property type="entry name" value="DUF3322"/>
</dbReference>
<feature type="domain" description="DUF3322" evidence="2">
    <location>
        <begin position="6"/>
        <end position="182"/>
    </location>
</feature>
<dbReference type="Pfam" id="PF11795">
    <property type="entry name" value="DUF3322"/>
    <property type="match status" value="1"/>
</dbReference>
<feature type="domain" description="Wadjet protein JetD C-terminal" evidence="1">
    <location>
        <begin position="203"/>
        <end position="370"/>
    </location>
</feature>
<evidence type="ECO:0000259" key="1">
    <source>
        <dbReference type="Pfam" id="PF09983"/>
    </source>
</evidence>
<evidence type="ECO:0000313" key="4">
    <source>
        <dbReference type="Proteomes" id="UP000297549"/>
    </source>
</evidence>
<dbReference type="OrthoDB" id="322908at2"/>
<gene>
    <name evidence="3" type="ORF">E5K00_01230</name>
</gene>
<dbReference type="EMBL" id="SRLC01000001">
    <property type="protein sequence ID" value="TGE23867.1"/>
    <property type="molecule type" value="Genomic_DNA"/>
</dbReference>
<accession>A0A4Z0Q1K5</accession>
<reference evidence="3 4" key="1">
    <citation type="submission" date="2019-04" db="EMBL/GenBank/DDBJ databases">
        <authorList>
            <person name="Feng G."/>
            <person name="Zhang J."/>
            <person name="Zhu H."/>
        </authorList>
    </citation>
    <scope>NUCLEOTIDE SEQUENCE [LARGE SCALE GENOMIC DNA]</scope>
    <source>
        <strain evidence="3 4">JCM 31653</strain>
    </source>
</reference>
<dbReference type="InterPro" id="IPR024534">
    <property type="entry name" value="JetD_C"/>
</dbReference>
<evidence type="ECO:0000259" key="2">
    <source>
        <dbReference type="Pfam" id="PF11795"/>
    </source>
</evidence>
<proteinExistence type="predicted"/>
<name>A0A4Z0Q1K5_9BACT</name>
<sequence length="392" mass="44870">MITLPELRRKAARHYPALLEAYFTEQELFPLSVRVSKAVDRSQGPEHIYAQQAELLLHSKARTGRGYSLDLKLNRKTRQSEISRIYFETAPDLLDFTDKTAEYADFRRDVELIRTTVPQLAEYVARRPMLVVEQAECWPELLHVCAYFQQCPQPRQYVRNLPLALSTKFIERNQSVLRGLLDFLIPDFVREGEEDFFRRFHLEVEEPSVKMRFLDAALRLHPAVSQLSLWASEFRQLDLPVERVYIIENLTSFLSFPAVPGGLALWGGGFAVSLLSGADWLRDKQLFYWGDIDVHGFQILAQARAHYPALQSILMDEQAFRRFHQNETGGAFQSMDLPVLTFEENRLYQRLLHGNGRLEQEKLPAEYVAAAVAATAPADETQPGTLVAGTVS</sequence>
<organism evidence="3 4">
    <name type="scientific">Hymenobacter aquaticus</name>
    <dbReference type="NCBI Taxonomy" id="1867101"/>
    <lineage>
        <taxon>Bacteria</taxon>
        <taxon>Pseudomonadati</taxon>
        <taxon>Bacteroidota</taxon>
        <taxon>Cytophagia</taxon>
        <taxon>Cytophagales</taxon>
        <taxon>Hymenobacteraceae</taxon>
        <taxon>Hymenobacter</taxon>
    </lineage>
</organism>
<dbReference type="RefSeq" id="WP_135460874.1">
    <property type="nucleotide sequence ID" value="NZ_SRLC01000001.1"/>
</dbReference>
<evidence type="ECO:0000313" key="3">
    <source>
        <dbReference type="EMBL" id="TGE23867.1"/>
    </source>
</evidence>
<protein>
    <recommendedName>
        <fullName evidence="5">DUF3322 and DUF2220 domain-containing protein</fullName>
    </recommendedName>
</protein>
<dbReference type="AlphaFoldDB" id="A0A4Z0Q1K5"/>
<comment type="caution">
    <text evidence="3">The sequence shown here is derived from an EMBL/GenBank/DDBJ whole genome shotgun (WGS) entry which is preliminary data.</text>
</comment>
<keyword evidence="4" id="KW-1185">Reference proteome</keyword>